<dbReference type="EMBL" id="JAENGY010001814">
    <property type="protein sequence ID" value="KAG6946774.1"/>
    <property type="molecule type" value="Genomic_DNA"/>
</dbReference>
<sequence>MEDYDWSSLRDQVRQIRENTVTARSRTTYQNSFCCFLALALKNKAHFIAPQFAGCVGDVVVYSPQQLRARVQEV</sequence>
<proteinExistence type="predicted"/>
<gene>
    <name evidence="1" type="ORF">JG688_00015851</name>
</gene>
<organism evidence="1 2">
    <name type="scientific">Phytophthora aleatoria</name>
    <dbReference type="NCBI Taxonomy" id="2496075"/>
    <lineage>
        <taxon>Eukaryota</taxon>
        <taxon>Sar</taxon>
        <taxon>Stramenopiles</taxon>
        <taxon>Oomycota</taxon>
        <taxon>Peronosporomycetes</taxon>
        <taxon>Peronosporales</taxon>
        <taxon>Peronosporaceae</taxon>
        <taxon>Phytophthora</taxon>
    </lineage>
</organism>
<protein>
    <submittedName>
        <fullName evidence="1">Uncharacterized protein</fullName>
    </submittedName>
</protein>
<evidence type="ECO:0000313" key="2">
    <source>
        <dbReference type="Proteomes" id="UP000709295"/>
    </source>
</evidence>
<keyword evidence="2" id="KW-1185">Reference proteome</keyword>
<comment type="caution">
    <text evidence="1">The sequence shown here is derived from an EMBL/GenBank/DDBJ whole genome shotgun (WGS) entry which is preliminary data.</text>
</comment>
<reference evidence="1" key="1">
    <citation type="submission" date="2021-01" db="EMBL/GenBank/DDBJ databases">
        <title>Phytophthora aleatoria, a newly-described species from Pinus radiata is distinct from Phytophthora cactorum isolates based on comparative genomics.</title>
        <authorList>
            <person name="Mcdougal R."/>
            <person name="Panda P."/>
            <person name="Williams N."/>
            <person name="Studholme D.J."/>
        </authorList>
    </citation>
    <scope>NUCLEOTIDE SEQUENCE</scope>
    <source>
        <strain evidence="1">NZFS 4037</strain>
    </source>
</reference>
<evidence type="ECO:0000313" key="1">
    <source>
        <dbReference type="EMBL" id="KAG6946774.1"/>
    </source>
</evidence>
<accession>A0A8J5I9E3</accession>
<name>A0A8J5I9E3_9STRA</name>
<dbReference type="AlphaFoldDB" id="A0A8J5I9E3"/>
<dbReference type="Proteomes" id="UP000709295">
    <property type="component" value="Unassembled WGS sequence"/>
</dbReference>